<evidence type="ECO:0000313" key="2">
    <source>
        <dbReference type="EMBL" id="KAJ8883704.1"/>
    </source>
</evidence>
<feature type="region of interest" description="Disordered" evidence="1">
    <location>
        <begin position="78"/>
        <end position="173"/>
    </location>
</feature>
<sequence length="391" mass="42279">MLQGMSSAGDVGSAQDPAAAMGHSSKPRLQSPLDYRNGDLVSRLLAATPPYLYNMPLVPQSFFFSEMLRSFVQAKAEAHSPPAGCSPAPPPRPTRRSRKRSWREGSSERAAKISSFSDKPLELTTTSRPPKQEDSKPPPPASSPSVLPPPPPLLLPPCGLLPLPSPDTTLPPDMLLPPPPPLWYPPLYPLPPQPPYGIDPLHFFIDLRVSGHIWDRKLGDKAGGSSPGEHGLSASGMLATDEKPCPKSPPGPSSLVKQTKHCSAFSVPQPRAAERRETSPLGAVANTSSTNYVLRNLSRIYQELRGGRQDGDDCRTAAVEKEGDQQAEEPDQEQGKARCKDLRALIGLELVVDYVKHEEGPKARGHDAEPVADTSLDTVASDNNHEPMRQL</sequence>
<evidence type="ECO:0000313" key="3">
    <source>
        <dbReference type="Proteomes" id="UP001159363"/>
    </source>
</evidence>
<feature type="region of interest" description="Disordered" evidence="1">
    <location>
        <begin position="304"/>
        <end position="338"/>
    </location>
</feature>
<evidence type="ECO:0000256" key="1">
    <source>
        <dbReference type="SAM" id="MobiDB-lite"/>
    </source>
</evidence>
<feature type="compositionally biased region" description="Low complexity" evidence="1">
    <location>
        <begin position="156"/>
        <end position="173"/>
    </location>
</feature>
<feature type="region of interest" description="Disordered" evidence="1">
    <location>
        <begin position="359"/>
        <end position="391"/>
    </location>
</feature>
<gene>
    <name evidence="2" type="ORF">PR048_015558</name>
</gene>
<dbReference type="Proteomes" id="UP001159363">
    <property type="component" value="Chromosome 4"/>
</dbReference>
<feature type="compositionally biased region" description="Basic and acidic residues" evidence="1">
    <location>
        <begin position="305"/>
        <end position="324"/>
    </location>
</feature>
<organism evidence="2 3">
    <name type="scientific">Dryococelus australis</name>
    <dbReference type="NCBI Taxonomy" id="614101"/>
    <lineage>
        <taxon>Eukaryota</taxon>
        <taxon>Metazoa</taxon>
        <taxon>Ecdysozoa</taxon>
        <taxon>Arthropoda</taxon>
        <taxon>Hexapoda</taxon>
        <taxon>Insecta</taxon>
        <taxon>Pterygota</taxon>
        <taxon>Neoptera</taxon>
        <taxon>Polyneoptera</taxon>
        <taxon>Phasmatodea</taxon>
        <taxon>Verophasmatodea</taxon>
        <taxon>Anareolatae</taxon>
        <taxon>Phasmatidae</taxon>
        <taxon>Eurycanthinae</taxon>
        <taxon>Dryococelus</taxon>
    </lineage>
</organism>
<protein>
    <submittedName>
        <fullName evidence="2">Uncharacterized protein</fullName>
    </submittedName>
</protein>
<proteinExistence type="predicted"/>
<keyword evidence="3" id="KW-1185">Reference proteome</keyword>
<feature type="compositionally biased region" description="Basic and acidic residues" evidence="1">
    <location>
        <begin position="102"/>
        <end position="111"/>
    </location>
</feature>
<feature type="compositionally biased region" description="Pro residues" evidence="1">
    <location>
        <begin position="137"/>
        <end position="155"/>
    </location>
</feature>
<feature type="region of interest" description="Disordered" evidence="1">
    <location>
        <begin position="1"/>
        <end position="34"/>
    </location>
</feature>
<comment type="caution">
    <text evidence="2">The sequence shown here is derived from an EMBL/GenBank/DDBJ whole genome shotgun (WGS) entry which is preliminary data.</text>
</comment>
<reference evidence="2 3" key="1">
    <citation type="submission" date="2023-02" db="EMBL/GenBank/DDBJ databases">
        <title>LHISI_Scaffold_Assembly.</title>
        <authorList>
            <person name="Stuart O.P."/>
            <person name="Cleave R."/>
            <person name="Magrath M.J.L."/>
            <person name="Mikheyev A.S."/>
        </authorList>
    </citation>
    <scope>NUCLEOTIDE SEQUENCE [LARGE SCALE GENOMIC DNA]</scope>
    <source>
        <strain evidence="2">Daus_M_001</strain>
        <tissue evidence="2">Leg muscle</tissue>
    </source>
</reference>
<accession>A0ABQ9HHJ3</accession>
<dbReference type="EMBL" id="JARBHB010000005">
    <property type="protein sequence ID" value="KAJ8883704.1"/>
    <property type="molecule type" value="Genomic_DNA"/>
</dbReference>
<feature type="region of interest" description="Disordered" evidence="1">
    <location>
        <begin position="220"/>
        <end position="282"/>
    </location>
</feature>
<feature type="compositionally biased region" description="Basic and acidic residues" evidence="1">
    <location>
        <begin position="359"/>
        <end position="369"/>
    </location>
</feature>
<name>A0ABQ9HHJ3_9NEOP</name>